<sequence length="221" mass="24393">MSHGDAREVYSGAISRAMMTKCLNSATGSRNQTMCWILVREGAKEGRCSCGGGLAGRQYHSGFPSFLFLLCLIRKNSTPAITNKESGEIERWGRCFGSTEKIKGFNVGEANERTSRIFLLKSTPVVIIHEPLRADEKDYSEENKRELKSAQQVEDIIAHGEELPNKKEKSTFEAGGSSSRRPYSPRPFNPNPTPVSKGVVAVATQAPIVITRQEKFAPPYP</sequence>
<organism evidence="2 3">
    <name type="scientific">Protea cynaroides</name>
    <dbReference type="NCBI Taxonomy" id="273540"/>
    <lineage>
        <taxon>Eukaryota</taxon>
        <taxon>Viridiplantae</taxon>
        <taxon>Streptophyta</taxon>
        <taxon>Embryophyta</taxon>
        <taxon>Tracheophyta</taxon>
        <taxon>Spermatophyta</taxon>
        <taxon>Magnoliopsida</taxon>
        <taxon>Proteales</taxon>
        <taxon>Proteaceae</taxon>
        <taxon>Protea</taxon>
    </lineage>
</organism>
<dbReference type="EMBL" id="JAMYWD010000003">
    <property type="protein sequence ID" value="KAJ4975146.1"/>
    <property type="molecule type" value="Genomic_DNA"/>
</dbReference>
<proteinExistence type="predicted"/>
<evidence type="ECO:0000313" key="2">
    <source>
        <dbReference type="EMBL" id="KAJ4975146.1"/>
    </source>
</evidence>
<feature type="compositionally biased region" description="Pro residues" evidence="1">
    <location>
        <begin position="184"/>
        <end position="193"/>
    </location>
</feature>
<protein>
    <submittedName>
        <fullName evidence="2">Uncharacterized protein</fullName>
    </submittedName>
</protein>
<reference evidence="2" key="1">
    <citation type="journal article" date="2023" name="Plant J.">
        <title>The genome of the king protea, Protea cynaroides.</title>
        <authorList>
            <person name="Chang J."/>
            <person name="Duong T.A."/>
            <person name="Schoeman C."/>
            <person name="Ma X."/>
            <person name="Roodt D."/>
            <person name="Barker N."/>
            <person name="Li Z."/>
            <person name="Van de Peer Y."/>
            <person name="Mizrachi E."/>
        </authorList>
    </citation>
    <scope>NUCLEOTIDE SEQUENCE</scope>
    <source>
        <tissue evidence="2">Young leaves</tissue>
    </source>
</reference>
<feature type="region of interest" description="Disordered" evidence="1">
    <location>
        <begin position="161"/>
        <end position="196"/>
    </location>
</feature>
<evidence type="ECO:0000313" key="3">
    <source>
        <dbReference type="Proteomes" id="UP001141806"/>
    </source>
</evidence>
<accession>A0A9Q0KR29</accession>
<evidence type="ECO:0000256" key="1">
    <source>
        <dbReference type="SAM" id="MobiDB-lite"/>
    </source>
</evidence>
<gene>
    <name evidence="2" type="ORF">NE237_000252</name>
</gene>
<keyword evidence="3" id="KW-1185">Reference proteome</keyword>
<comment type="caution">
    <text evidence="2">The sequence shown here is derived from an EMBL/GenBank/DDBJ whole genome shotgun (WGS) entry which is preliminary data.</text>
</comment>
<name>A0A9Q0KR29_9MAGN</name>
<feature type="compositionally biased region" description="Basic and acidic residues" evidence="1">
    <location>
        <begin position="161"/>
        <end position="171"/>
    </location>
</feature>
<dbReference type="AlphaFoldDB" id="A0A9Q0KR29"/>
<dbReference type="Proteomes" id="UP001141806">
    <property type="component" value="Unassembled WGS sequence"/>
</dbReference>